<protein>
    <submittedName>
        <fullName evidence="1">Uncharacterized protein</fullName>
    </submittedName>
</protein>
<reference evidence="1" key="1">
    <citation type="journal article" date="2023" name="G3 (Bethesda)">
        <title>A reference genome for the long-term kleptoplast-retaining sea slug Elysia crispata morphotype clarki.</title>
        <authorList>
            <person name="Eastman K.E."/>
            <person name="Pendleton A.L."/>
            <person name="Shaikh M.A."/>
            <person name="Suttiyut T."/>
            <person name="Ogas R."/>
            <person name="Tomko P."/>
            <person name="Gavelis G."/>
            <person name="Widhalm J.R."/>
            <person name="Wisecaver J.H."/>
        </authorList>
    </citation>
    <scope>NUCLEOTIDE SEQUENCE</scope>
    <source>
        <strain evidence="1">ECLA1</strain>
    </source>
</reference>
<proteinExistence type="predicted"/>
<organism evidence="1 2">
    <name type="scientific">Elysia crispata</name>
    <name type="common">lettuce slug</name>
    <dbReference type="NCBI Taxonomy" id="231223"/>
    <lineage>
        <taxon>Eukaryota</taxon>
        <taxon>Metazoa</taxon>
        <taxon>Spiralia</taxon>
        <taxon>Lophotrochozoa</taxon>
        <taxon>Mollusca</taxon>
        <taxon>Gastropoda</taxon>
        <taxon>Heterobranchia</taxon>
        <taxon>Euthyneura</taxon>
        <taxon>Panpulmonata</taxon>
        <taxon>Sacoglossa</taxon>
        <taxon>Placobranchoidea</taxon>
        <taxon>Plakobranchidae</taxon>
        <taxon>Elysia</taxon>
    </lineage>
</organism>
<gene>
    <name evidence="1" type="ORF">RRG08_012872</name>
</gene>
<keyword evidence="2" id="KW-1185">Reference proteome</keyword>
<evidence type="ECO:0000313" key="1">
    <source>
        <dbReference type="EMBL" id="KAK3793196.1"/>
    </source>
</evidence>
<accession>A0AAE1ATR2</accession>
<name>A0AAE1ATR2_9GAST</name>
<dbReference type="Proteomes" id="UP001283361">
    <property type="component" value="Unassembled WGS sequence"/>
</dbReference>
<dbReference type="AlphaFoldDB" id="A0AAE1ATR2"/>
<evidence type="ECO:0000313" key="2">
    <source>
        <dbReference type="Proteomes" id="UP001283361"/>
    </source>
</evidence>
<comment type="caution">
    <text evidence="1">The sequence shown here is derived from an EMBL/GenBank/DDBJ whole genome shotgun (WGS) entry which is preliminary data.</text>
</comment>
<sequence>MKVKCNFHGQRRPWHQTYLCLVAHRRLTLAVKMAPTFIDTSDVDVDTDRNNDGMHVGSDKIKYDVEETEYGKKSSGR</sequence>
<dbReference type="EMBL" id="JAWDGP010001273">
    <property type="protein sequence ID" value="KAK3793196.1"/>
    <property type="molecule type" value="Genomic_DNA"/>
</dbReference>